<organism evidence="1 2">
    <name type="scientific">Ralstonia phage RSF1</name>
    <dbReference type="NCBI Taxonomy" id="1689679"/>
    <lineage>
        <taxon>Viruses</taxon>
        <taxon>Duplodnaviria</taxon>
        <taxon>Heunggongvirae</taxon>
        <taxon>Uroviricota</taxon>
        <taxon>Caudoviricetes</taxon>
        <taxon>Chimalliviridae</taxon>
        <taxon>Chiangmaivirus</taxon>
        <taxon>Chiangmaivirus RSF1</taxon>
    </lineage>
</organism>
<dbReference type="OrthoDB" id="33466at10239"/>
<keyword evidence="2" id="KW-1185">Reference proteome</keyword>
<name>A0A0K2QQE8_9CAUD</name>
<dbReference type="RefSeq" id="YP_009207809.2">
    <property type="nucleotide sequence ID" value="NC_028899.1"/>
</dbReference>
<protein>
    <submittedName>
        <fullName evidence="1">Uncharacterized protein</fullName>
    </submittedName>
</protein>
<reference evidence="1 2" key="1">
    <citation type="submission" date="2015-07" db="EMBL/GenBank/DDBJ databases">
        <title>Two Asian jumbo phage RSL2 and RSF1 infecting the phytopathogen Ralstonia solanacearum share common features related to the phi-KZ-like phages.</title>
        <authorList>
            <person name="Kawasaki T."/>
            <person name="Fujie M."/>
            <person name="Chatchawankanphanich O."/>
            <person name="Ogata H."/>
            <person name="Yamada T."/>
        </authorList>
    </citation>
    <scope>NUCLEOTIDE SEQUENCE [LARGE SCALE GENOMIC DNA]</scope>
    <source>
        <strain evidence="1 2">RSF1</strain>
    </source>
</reference>
<sequence length="92" mass="10901">MVNLVFDIIIFELEDVHEEPQLHKLGNFYRDHLEPDPRFLQRFLESFFLLVKNIAGQLRAHGLYAGDGFEYAPESNRNNRSIVVKRFENPIR</sequence>
<dbReference type="KEGG" id="vg:26634466"/>
<dbReference type="Proteomes" id="UP000202583">
    <property type="component" value="Segment"/>
</dbReference>
<evidence type="ECO:0000313" key="2">
    <source>
        <dbReference type="Proteomes" id="UP000202583"/>
    </source>
</evidence>
<dbReference type="EMBL" id="AP014927">
    <property type="protein sequence ID" value="BAS04797.2"/>
    <property type="molecule type" value="Genomic_DNA"/>
</dbReference>
<dbReference type="GeneID" id="26634466"/>
<evidence type="ECO:0000313" key="1">
    <source>
        <dbReference type="EMBL" id="BAS04797.2"/>
    </source>
</evidence>
<accession>A0A0K2QQE8</accession>
<proteinExistence type="predicted"/>